<dbReference type="SUPFAM" id="SSF47413">
    <property type="entry name" value="lambda repressor-like DNA-binding domains"/>
    <property type="match status" value="2"/>
</dbReference>
<dbReference type="RefSeq" id="WP_002922337.1">
    <property type="nucleotide sequence ID" value="NZ_GL890990.1"/>
</dbReference>
<gene>
    <name evidence="5" type="ORF">HMPREF9393_1504</name>
</gene>
<evidence type="ECO:0000313" key="5">
    <source>
        <dbReference type="EMBL" id="EGJ37723.1"/>
    </source>
</evidence>
<dbReference type="InterPro" id="IPR001387">
    <property type="entry name" value="Cro/C1-type_HTH"/>
</dbReference>
<feature type="domain" description="HTH cro/C1-type" evidence="4">
    <location>
        <begin position="17"/>
        <end position="65"/>
    </location>
</feature>
<proteinExistence type="predicted"/>
<evidence type="ECO:0000256" key="1">
    <source>
        <dbReference type="ARBA" id="ARBA00023015"/>
    </source>
</evidence>
<dbReference type="SMART" id="SM00530">
    <property type="entry name" value="HTH_XRE"/>
    <property type="match status" value="2"/>
</dbReference>
<comment type="caution">
    <text evidence="5">The sequence shown here is derived from an EMBL/GenBank/DDBJ whole genome shotgun (WGS) entry which is preliminary data.</text>
</comment>
<reference evidence="5 6" key="1">
    <citation type="submission" date="2011-03" db="EMBL/GenBank/DDBJ databases">
        <authorList>
            <person name="Muzny D."/>
            <person name="Qin X."/>
            <person name="Deng J."/>
            <person name="Jiang H."/>
            <person name="Liu Y."/>
            <person name="Qu J."/>
            <person name="Song X.-Z."/>
            <person name="Zhang L."/>
            <person name="Thornton R."/>
            <person name="Coyle M."/>
            <person name="Francisco L."/>
            <person name="Jackson L."/>
            <person name="Javaid M."/>
            <person name="Korchina V."/>
            <person name="Kovar C."/>
            <person name="Mata R."/>
            <person name="Mathew T."/>
            <person name="Ngo R."/>
            <person name="Nguyen L."/>
            <person name="Nguyen N."/>
            <person name="Okwuonu G."/>
            <person name="Ongeri F."/>
            <person name="Pham C."/>
            <person name="Simmons D."/>
            <person name="Wilczek-Boney K."/>
            <person name="Hale W."/>
            <person name="Jakkamsetti A."/>
            <person name="Pham P."/>
            <person name="Ruth R."/>
            <person name="San Lucas F."/>
            <person name="Warren J."/>
            <person name="Zhang J."/>
            <person name="Zhao Z."/>
            <person name="Zhou C."/>
            <person name="Zhu D."/>
            <person name="Lee S."/>
            <person name="Bess C."/>
            <person name="Blankenburg K."/>
            <person name="Forbes L."/>
            <person name="Fu Q."/>
            <person name="Gubbala S."/>
            <person name="Hirani K."/>
            <person name="Jayaseelan J.C."/>
            <person name="Lara F."/>
            <person name="Munidasa M."/>
            <person name="Palculict T."/>
            <person name="Patil S."/>
            <person name="Pu L.-L."/>
            <person name="Saada N."/>
            <person name="Tang L."/>
            <person name="Weissenberger G."/>
            <person name="Zhu Y."/>
            <person name="Hemphill L."/>
            <person name="Shang Y."/>
            <person name="Youmans B."/>
            <person name="Ayvaz T."/>
            <person name="Ross M."/>
            <person name="Santibanez J."/>
            <person name="Aqrawi P."/>
            <person name="Gross S."/>
            <person name="Joshi V."/>
            <person name="Fowler G."/>
            <person name="Nazareth L."/>
            <person name="Reid J."/>
            <person name="Worley K."/>
            <person name="Petrosino J."/>
            <person name="Highlander S."/>
            <person name="Gibbs R."/>
        </authorList>
    </citation>
    <scope>NUCLEOTIDE SEQUENCE [LARGE SCALE GENOMIC DNA]</scope>
    <source>
        <strain evidence="5 6">SK1056</strain>
    </source>
</reference>
<sequence length="153" mass="17366">MERYVKENIERLLYTSGLTQNELADKANLSRQTVNKLLSSNEKYSPKLSTLIAISNVLSINFPELLIRTNKISASINFTLNSVEEYQNTLIQNVKLYLRGWKQFSLSNSSGVRESTISNLVNGKYSDVYFSTIESLAKEMEVPLADLFKRGES</sequence>
<dbReference type="Pfam" id="PF01381">
    <property type="entry name" value="HTH_3"/>
    <property type="match status" value="1"/>
</dbReference>
<dbReference type="Proteomes" id="UP000004171">
    <property type="component" value="Unassembled WGS sequence"/>
</dbReference>
<dbReference type="Pfam" id="PF13443">
    <property type="entry name" value="HTH_26"/>
    <property type="match status" value="1"/>
</dbReference>
<dbReference type="CDD" id="cd00093">
    <property type="entry name" value="HTH_XRE"/>
    <property type="match status" value="2"/>
</dbReference>
<dbReference type="EMBL" id="AFFL01000004">
    <property type="protein sequence ID" value="EGJ37723.1"/>
    <property type="molecule type" value="Genomic_DNA"/>
</dbReference>
<keyword evidence="2" id="KW-0238">DNA-binding</keyword>
<evidence type="ECO:0000259" key="4">
    <source>
        <dbReference type="PROSITE" id="PS50943"/>
    </source>
</evidence>
<dbReference type="AlphaFoldDB" id="F3UD97"/>
<feature type="domain" description="HTH cro/C1-type" evidence="4">
    <location>
        <begin position="99"/>
        <end position="147"/>
    </location>
</feature>
<evidence type="ECO:0000313" key="6">
    <source>
        <dbReference type="Proteomes" id="UP000004171"/>
    </source>
</evidence>
<evidence type="ECO:0000256" key="2">
    <source>
        <dbReference type="ARBA" id="ARBA00023125"/>
    </source>
</evidence>
<name>F3UD97_STRSA</name>
<dbReference type="HOGENOM" id="CLU_143385_0_0_9"/>
<dbReference type="PANTHER" id="PTHR40661">
    <property type="match status" value="1"/>
</dbReference>
<protein>
    <recommendedName>
        <fullName evidence="4">HTH cro/C1-type domain-containing protein</fullName>
    </recommendedName>
</protein>
<keyword evidence="1" id="KW-0805">Transcription regulation</keyword>
<evidence type="ECO:0000256" key="3">
    <source>
        <dbReference type="ARBA" id="ARBA00023163"/>
    </source>
</evidence>
<keyword evidence="3" id="KW-0804">Transcription</keyword>
<dbReference type="Gene3D" id="1.10.260.40">
    <property type="entry name" value="lambda repressor-like DNA-binding domains"/>
    <property type="match status" value="2"/>
</dbReference>
<accession>F3UD97</accession>
<dbReference type="GO" id="GO:0003677">
    <property type="term" value="F:DNA binding"/>
    <property type="evidence" value="ECO:0007669"/>
    <property type="project" value="UniProtKB-KW"/>
</dbReference>
<organism evidence="5 6">
    <name type="scientific">Streptococcus sanguinis SK1056</name>
    <dbReference type="NCBI Taxonomy" id="888820"/>
    <lineage>
        <taxon>Bacteria</taxon>
        <taxon>Bacillati</taxon>
        <taxon>Bacillota</taxon>
        <taxon>Bacilli</taxon>
        <taxon>Lactobacillales</taxon>
        <taxon>Streptococcaceae</taxon>
        <taxon>Streptococcus</taxon>
    </lineage>
</organism>
<dbReference type="InterPro" id="IPR010982">
    <property type="entry name" value="Lambda_DNA-bd_dom_sf"/>
</dbReference>
<dbReference type="PROSITE" id="PS50943">
    <property type="entry name" value="HTH_CROC1"/>
    <property type="match status" value="2"/>
</dbReference>
<dbReference type="PANTHER" id="PTHR40661:SF1">
    <property type="entry name" value="HTH CRO_C1-TYPE DOMAIN-CONTAINING PROTEIN"/>
    <property type="match status" value="1"/>
</dbReference>